<accession>A0A2T7BRP2</accession>
<dbReference type="InterPro" id="IPR007138">
    <property type="entry name" value="ABM_dom"/>
</dbReference>
<sequence length="95" mass="10887">MIIINAIMKVQSEYREQYLTLVQPLIQAANAEEGSLYYEHFEKTDEPNTFVMIEHYKDQAAVEAHNASEHFKTFFGQVSELLSAKPDIVVAQPIQ</sequence>
<reference evidence="5 8" key="2">
    <citation type="submission" date="2019-07" db="EMBL/GenBank/DDBJ databases">
        <title>Whole genome shotgun sequence of Staphylococcus arlettae NBRC 109765.</title>
        <authorList>
            <person name="Hosoyama A."/>
            <person name="Uohara A."/>
            <person name="Ohji S."/>
            <person name="Ichikawa N."/>
        </authorList>
    </citation>
    <scope>NUCLEOTIDE SEQUENCE [LARGE SCALE GENOMIC DNA]</scope>
    <source>
        <strain evidence="5 8">NBRC 109765</strain>
    </source>
</reference>
<keyword evidence="6" id="KW-0503">Monooxygenase</keyword>
<dbReference type="GeneID" id="97286829"/>
<protein>
    <recommendedName>
        <fullName evidence="2">Signal transduction protein TRAP</fullName>
    </recommendedName>
    <alternativeName>
        <fullName evidence="3">Target of RNAIII-activating protein</fullName>
    </alternativeName>
</protein>
<dbReference type="SUPFAM" id="SSF54909">
    <property type="entry name" value="Dimeric alpha+beta barrel"/>
    <property type="match status" value="1"/>
</dbReference>
<dbReference type="InterPro" id="IPR011008">
    <property type="entry name" value="Dimeric_a/b-barrel"/>
</dbReference>
<evidence type="ECO:0000313" key="6">
    <source>
        <dbReference type="EMBL" id="SUJ10590.1"/>
    </source>
</evidence>
<dbReference type="InterPro" id="IPR050744">
    <property type="entry name" value="AI-2_Isomerase_LsrG"/>
</dbReference>
<evidence type="ECO:0000256" key="1">
    <source>
        <dbReference type="ARBA" id="ARBA00009267"/>
    </source>
</evidence>
<name>A0A2T7BRP2_9STAP</name>
<dbReference type="AlphaFoldDB" id="A0A2T7BRP2"/>
<dbReference type="Proteomes" id="UP000321598">
    <property type="component" value="Unassembled WGS sequence"/>
</dbReference>
<proteinExistence type="inferred from homology"/>
<dbReference type="GO" id="GO:0004497">
    <property type="term" value="F:monooxygenase activity"/>
    <property type="evidence" value="ECO:0007669"/>
    <property type="project" value="UniProtKB-KW"/>
</dbReference>
<dbReference type="STRING" id="1212545.SARL_09197"/>
<dbReference type="Pfam" id="PF03992">
    <property type="entry name" value="ABM"/>
    <property type="match status" value="1"/>
</dbReference>
<evidence type="ECO:0000259" key="4">
    <source>
        <dbReference type="PROSITE" id="PS51725"/>
    </source>
</evidence>
<dbReference type="Proteomes" id="UP000254956">
    <property type="component" value="Unassembled WGS sequence"/>
</dbReference>
<dbReference type="RefSeq" id="WP_002510555.1">
    <property type="nucleotide sequence ID" value="NZ_BKAV01000029.1"/>
</dbReference>
<evidence type="ECO:0000256" key="2">
    <source>
        <dbReference type="ARBA" id="ARBA00018486"/>
    </source>
</evidence>
<dbReference type="EMBL" id="BKAV01000029">
    <property type="protein sequence ID" value="GEQ01204.1"/>
    <property type="molecule type" value="Genomic_DNA"/>
</dbReference>
<feature type="domain" description="ABM" evidence="4">
    <location>
        <begin position="2"/>
        <end position="90"/>
    </location>
</feature>
<comment type="similarity">
    <text evidence="1">Belongs to the TRAP family.</text>
</comment>
<keyword evidence="6" id="KW-0560">Oxidoreductase</keyword>
<dbReference type="EMBL" id="UGZE01000001">
    <property type="protein sequence ID" value="SUJ10590.1"/>
    <property type="molecule type" value="Genomic_DNA"/>
</dbReference>
<keyword evidence="8" id="KW-1185">Reference proteome</keyword>
<evidence type="ECO:0000256" key="3">
    <source>
        <dbReference type="ARBA" id="ARBA00032861"/>
    </source>
</evidence>
<evidence type="ECO:0000313" key="5">
    <source>
        <dbReference type="EMBL" id="GEQ01204.1"/>
    </source>
</evidence>
<dbReference type="OrthoDB" id="287932at2"/>
<dbReference type="PANTHER" id="PTHR33336">
    <property type="entry name" value="QUINOL MONOOXYGENASE YGIN-RELATED"/>
    <property type="match status" value="1"/>
</dbReference>
<organism evidence="6 7">
    <name type="scientific">Staphylococcus arlettae</name>
    <dbReference type="NCBI Taxonomy" id="29378"/>
    <lineage>
        <taxon>Bacteria</taxon>
        <taxon>Bacillati</taxon>
        <taxon>Bacillota</taxon>
        <taxon>Bacilli</taxon>
        <taxon>Bacillales</taxon>
        <taxon>Staphylococcaceae</taxon>
        <taxon>Staphylococcus</taxon>
    </lineage>
</organism>
<dbReference type="PROSITE" id="PS51725">
    <property type="entry name" value="ABM"/>
    <property type="match status" value="1"/>
</dbReference>
<dbReference type="Gene3D" id="3.30.70.100">
    <property type="match status" value="1"/>
</dbReference>
<gene>
    <name evidence="6" type="primary">ycnE</name>
    <name evidence="6" type="ORF">NCTC12413_00480</name>
    <name evidence="5" type="ORF">SAR03_22410</name>
</gene>
<evidence type="ECO:0000313" key="8">
    <source>
        <dbReference type="Proteomes" id="UP000321598"/>
    </source>
</evidence>
<evidence type="ECO:0000313" key="7">
    <source>
        <dbReference type="Proteomes" id="UP000254956"/>
    </source>
</evidence>
<reference evidence="6 7" key="1">
    <citation type="submission" date="2018-06" db="EMBL/GenBank/DDBJ databases">
        <authorList>
            <consortium name="Pathogen Informatics"/>
            <person name="Doyle S."/>
        </authorList>
    </citation>
    <scope>NUCLEOTIDE SEQUENCE [LARGE SCALE GENOMIC DNA]</scope>
    <source>
        <strain evidence="6 7">NCTC12413</strain>
    </source>
</reference>
<dbReference type="PANTHER" id="PTHR33336:SF3">
    <property type="entry name" value="ABM DOMAIN-CONTAINING PROTEIN"/>
    <property type="match status" value="1"/>
</dbReference>